<accession>A0A8K0AE43</accession>
<proteinExistence type="predicted"/>
<evidence type="ECO:0000313" key="2">
    <source>
        <dbReference type="EMBL" id="CAH1272247.1"/>
    </source>
</evidence>
<dbReference type="EMBL" id="OV696693">
    <property type="protein sequence ID" value="CAH1272247.1"/>
    <property type="molecule type" value="Genomic_DNA"/>
</dbReference>
<sequence>MKTALLFLACITVAAAQFWHPLHPCAGDHECPGAGYCCRFNNVIFQNLCELKAQNGWPCDPTYATSCACADGLVCMPNALTSEFVCQIEAEPAA</sequence>
<evidence type="ECO:0000313" key="3">
    <source>
        <dbReference type="Proteomes" id="UP000838412"/>
    </source>
</evidence>
<gene>
    <name evidence="2" type="primary">Hypp4801</name>
    <name evidence="2" type="ORF">BLAG_LOCUS23944</name>
</gene>
<evidence type="ECO:0000256" key="1">
    <source>
        <dbReference type="SAM" id="SignalP"/>
    </source>
</evidence>
<name>A0A8K0AE43_BRALA</name>
<dbReference type="AlphaFoldDB" id="A0A8K0AE43"/>
<keyword evidence="1" id="KW-0732">Signal</keyword>
<feature type="chain" id="PRO_5035462065" evidence="1">
    <location>
        <begin position="17"/>
        <end position="94"/>
    </location>
</feature>
<reference evidence="2" key="1">
    <citation type="submission" date="2022-01" db="EMBL/GenBank/DDBJ databases">
        <authorList>
            <person name="Braso-Vives M."/>
        </authorList>
    </citation>
    <scope>NUCLEOTIDE SEQUENCE</scope>
</reference>
<dbReference type="OrthoDB" id="10020656at2759"/>
<keyword evidence="3" id="KW-1185">Reference proteome</keyword>
<feature type="signal peptide" evidence="1">
    <location>
        <begin position="1"/>
        <end position="16"/>
    </location>
</feature>
<dbReference type="Proteomes" id="UP000838412">
    <property type="component" value="Chromosome 8"/>
</dbReference>
<organism evidence="2 3">
    <name type="scientific">Branchiostoma lanceolatum</name>
    <name type="common">Common lancelet</name>
    <name type="synonym">Amphioxus lanceolatum</name>
    <dbReference type="NCBI Taxonomy" id="7740"/>
    <lineage>
        <taxon>Eukaryota</taxon>
        <taxon>Metazoa</taxon>
        <taxon>Chordata</taxon>
        <taxon>Cephalochordata</taxon>
        <taxon>Leptocardii</taxon>
        <taxon>Amphioxiformes</taxon>
        <taxon>Branchiostomatidae</taxon>
        <taxon>Branchiostoma</taxon>
    </lineage>
</organism>
<protein>
    <submittedName>
        <fullName evidence="2">Hypp4801 protein</fullName>
    </submittedName>
</protein>